<protein>
    <submittedName>
        <fullName evidence="1">Uncharacterized protein</fullName>
    </submittedName>
</protein>
<sequence length="220" mass="24163">MWMKARGQDRGFLSLGNEQKGHEASAHLSLPDSSANVPGVCGASVLGSLPEFLEQILSNMRRPNASTWAVSSEMGQPPVDLARLTLRRTSWANRSSRRVLTQAAPRREPVVACCLGVCLVFVGLEGRGARQGSCVLVYAAWMGCWQRSWRCRSRAAVILARQTRGQEKRKEKRTSPLAVVLDELTGFAILHLGFMDVEHWPLSHGCDSVGLVPVALLSRM</sequence>
<comment type="caution">
    <text evidence="1">The sequence shown here is derived from an EMBL/GenBank/DDBJ whole genome shotgun (WGS) entry which is preliminary data.</text>
</comment>
<evidence type="ECO:0000313" key="1">
    <source>
        <dbReference type="EMBL" id="KAH6897357.1"/>
    </source>
</evidence>
<name>A0A9P8WCY1_9HYPO</name>
<accession>A0A9P8WCY1</accession>
<dbReference type="AlphaFoldDB" id="A0A9P8WCY1"/>
<reference evidence="1 2" key="1">
    <citation type="journal article" date="2021" name="Nat. Commun.">
        <title>Genetic determinants of endophytism in the Arabidopsis root mycobiome.</title>
        <authorList>
            <person name="Mesny F."/>
            <person name="Miyauchi S."/>
            <person name="Thiergart T."/>
            <person name="Pickel B."/>
            <person name="Atanasova L."/>
            <person name="Karlsson M."/>
            <person name="Huettel B."/>
            <person name="Barry K.W."/>
            <person name="Haridas S."/>
            <person name="Chen C."/>
            <person name="Bauer D."/>
            <person name="Andreopoulos W."/>
            <person name="Pangilinan J."/>
            <person name="LaButti K."/>
            <person name="Riley R."/>
            <person name="Lipzen A."/>
            <person name="Clum A."/>
            <person name="Drula E."/>
            <person name="Henrissat B."/>
            <person name="Kohler A."/>
            <person name="Grigoriev I.V."/>
            <person name="Martin F.M."/>
            <person name="Hacquard S."/>
        </authorList>
    </citation>
    <scope>NUCLEOTIDE SEQUENCE [LARGE SCALE GENOMIC DNA]</scope>
    <source>
        <strain evidence="1 2">MPI-CAGE-CH-0241</strain>
    </source>
</reference>
<dbReference type="Proteomes" id="UP000777438">
    <property type="component" value="Unassembled WGS sequence"/>
</dbReference>
<dbReference type="EMBL" id="JAGPYM010000003">
    <property type="protein sequence ID" value="KAH6897357.1"/>
    <property type="molecule type" value="Genomic_DNA"/>
</dbReference>
<organism evidence="1 2">
    <name type="scientific">Thelonectria olida</name>
    <dbReference type="NCBI Taxonomy" id="1576542"/>
    <lineage>
        <taxon>Eukaryota</taxon>
        <taxon>Fungi</taxon>
        <taxon>Dikarya</taxon>
        <taxon>Ascomycota</taxon>
        <taxon>Pezizomycotina</taxon>
        <taxon>Sordariomycetes</taxon>
        <taxon>Hypocreomycetidae</taxon>
        <taxon>Hypocreales</taxon>
        <taxon>Nectriaceae</taxon>
        <taxon>Thelonectria</taxon>
    </lineage>
</organism>
<gene>
    <name evidence="1" type="ORF">B0T10DRAFT_183585</name>
</gene>
<proteinExistence type="predicted"/>
<evidence type="ECO:0000313" key="2">
    <source>
        <dbReference type="Proteomes" id="UP000777438"/>
    </source>
</evidence>
<keyword evidence="2" id="KW-1185">Reference proteome</keyword>